<dbReference type="SUPFAM" id="SSF50475">
    <property type="entry name" value="FMN-binding split barrel"/>
    <property type="match status" value="1"/>
</dbReference>
<evidence type="ECO:0000313" key="2">
    <source>
        <dbReference type="Proteomes" id="UP001142372"/>
    </source>
</evidence>
<dbReference type="EMBL" id="BSEN01000009">
    <property type="protein sequence ID" value="GLJ76535.1"/>
    <property type="molecule type" value="Genomic_DNA"/>
</dbReference>
<evidence type="ECO:0000313" key="1">
    <source>
        <dbReference type="EMBL" id="GLJ76535.1"/>
    </source>
</evidence>
<protein>
    <recommendedName>
        <fullName evidence="3">Pyridoxamine 5'-phosphate oxidase family protein</fullName>
    </recommendedName>
</protein>
<organism evidence="1 2">
    <name type="scientific">Leifsonia poae</name>
    <dbReference type="NCBI Taxonomy" id="110933"/>
    <lineage>
        <taxon>Bacteria</taxon>
        <taxon>Bacillati</taxon>
        <taxon>Actinomycetota</taxon>
        <taxon>Actinomycetes</taxon>
        <taxon>Micrococcales</taxon>
        <taxon>Microbacteriaceae</taxon>
        <taxon>Leifsonia</taxon>
    </lineage>
</organism>
<name>A0A9W6H9R9_9MICO</name>
<evidence type="ECO:0008006" key="3">
    <source>
        <dbReference type="Google" id="ProtNLM"/>
    </source>
</evidence>
<comment type="caution">
    <text evidence="1">The sequence shown here is derived from an EMBL/GenBank/DDBJ whole genome shotgun (WGS) entry which is preliminary data.</text>
</comment>
<keyword evidence="2" id="KW-1185">Reference proteome</keyword>
<dbReference type="InterPro" id="IPR012349">
    <property type="entry name" value="Split_barrel_FMN-bd"/>
</dbReference>
<dbReference type="AlphaFoldDB" id="A0A9W6H9R9"/>
<dbReference type="Pfam" id="PF12900">
    <property type="entry name" value="Pyridox_ox_2"/>
    <property type="match status" value="1"/>
</dbReference>
<dbReference type="InterPro" id="IPR024747">
    <property type="entry name" value="Pyridox_Oxase-rel"/>
</dbReference>
<accession>A0A9W6H9R9</accession>
<sequence>MPSDDEVVRDLDTAECWERLKETSLGRLAIDVHGDVDIFPVNFYADGSTLLLRTAPGTKLLALTVHDQVAFETDANTADNAWSVVVKGRARQLELQAEIDEADRAPLTPWIPTLKFRYVRIEPDSITGRTFMRLPEPDRY</sequence>
<dbReference type="Proteomes" id="UP001142372">
    <property type="component" value="Unassembled WGS sequence"/>
</dbReference>
<dbReference type="RefSeq" id="WP_271177198.1">
    <property type="nucleotide sequence ID" value="NZ_BAAAJO010000008.1"/>
</dbReference>
<dbReference type="Gene3D" id="2.30.110.10">
    <property type="entry name" value="Electron Transport, Fmn-binding Protein, Chain A"/>
    <property type="match status" value="1"/>
</dbReference>
<reference evidence="1" key="2">
    <citation type="submission" date="2023-01" db="EMBL/GenBank/DDBJ databases">
        <authorList>
            <person name="Sun Q."/>
            <person name="Evtushenko L."/>
        </authorList>
    </citation>
    <scope>NUCLEOTIDE SEQUENCE</scope>
    <source>
        <strain evidence="1">VKM Ac-1401</strain>
    </source>
</reference>
<gene>
    <name evidence="1" type="ORF">GCM10017584_21090</name>
</gene>
<reference evidence="1" key="1">
    <citation type="journal article" date="2014" name="Int. J. Syst. Evol. Microbiol.">
        <title>Complete genome sequence of Corynebacterium casei LMG S-19264T (=DSM 44701T), isolated from a smear-ripened cheese.</title>
        <authorList>
            <consortium name="US DOE Joint Genome Institute (JGI-PGF)"/>
            <person name="Walter F."/>
            <person name="Albersmeier A."/>
            <person name="Kalinowski J."/>
            <person name="Ruckert C."/>
        </authorList>
    </citation>
    <scope>NUCLEOTIDE SEQUENCE</scope>
    <source>
        <strain evidence="1">VKM Ac-1401</strain>
    </source>
</reference>
<proteinExistence type="predicted"/>